<feature type="region of interest" description="Disordered" evidence="1">
    <location>
        <begin position="127"/>
        <end position="172"/>
    </location>
</feature>
<dbReference type="Gene3D" id="3.40.50.300">
    <property type="entry name" value="P-loop containing nucleotide triphosphate hydrolases"/>
    <property type="match status" value="1"/>
</dbReference>
<feature type="region of interest" description="Disordered" evidence="1">
    <location>
        <begin position="641"/>
        <end position="660"/>
    </location>
</feature>
<dbReference type="Proteomes" id="UP000223968">
    <property type="component" value="Unassembled WGS sequence"/>
</dbReference>
<dbReference type="PANTHER" id="PTHR46434:SF1">
    <property type="entry name" value="GENETIC INTERACTOR OF PROHIBITINS 3, MITOCHONDRIAL"/>
    <property type="match status" value="1"/>
</dbReference>
<dbReference type="SUPFAM" id="SSF52540">
    <property type="entry name" value="P-loop containing nucleoside triphosphate hydrolases"/>
    <property type="match status" value="1"/>
</dbReference>
<dbReference type="OrthoDB" id="1696305at2759"/>
<keyword evidence="3" id="KW-1185">Reference proteome</keyword>
<feature type="compositionally biased region" description="Acidic residues" evidence="1">
    <location>
        <begin position="156"/>
        <end position="169"/>
    </location>
</feature>
<protein>
    <recommendedName>
        <fullName evidence="4">G domain-containing protein</fullName>
    </recommendedName>
</protein>
<evidence type="ECO:0000256" key="1">
    <source>
        <dbReference type="SAM" id="MobiDB-lite"/>
    </source>
</evidence>
<dbReference type="PANTHER" id="PTHR46434">
    <property type="entry name" value="GENETIC INTERACTOR OF PROHIBITINS 3, MITOCHONDRIAL"/>
    <property type="match status" value="1"/>
</dbReference>
<gene>
    <name evidence="2" type="ORF">AJ79_05485</name>
</gene>
<evidence type="ECO:0000313" key="3">
    <source>
        <dbReference type="Proteomes" id="UP000223968"/>
    </source>
</evidence>
<comment type="caution">
    <text evidence="2">The sequence shown here is derived from an EMBL/GenBank/DDBJ whole genome shotgun (WGS) entry which is preliminary data.</text>
</comment>
<proteinExistence type="predicted"/>
<dbReference type="InterPro" id="IPR050896">
    <property type="entry name" value="Mito_lipid_metab_GTPase"/>
</dbReference>
<name>A0A2B7XMS9_9EURO</name>
<dbReference type="EMBL" id="PDNB01000087">
    <property type="protein sequence ID" value="PGH10230.1"/>
    <property type="molecule type" value="Genomic_DNA"/>
</dbReference>
<evidence type="ECO:0000313" key="2">
    <source>
        <dbReference type="EMBL" id="PGH10230.1"/>
    </source>
</evidence>
<feature type="region of interest" description="Disordered" evidence="1">
    <location>
        <begin position="49"/>
        <end position="82"/>
    </location>
</feature>
<organism evidence="2 3">
    <name type="scientific">Helicocarpus griseus UAMH5409</name>
    <dbReference type="NCBI Taxonomy" id="1447875"/>
    <lineage>
        <taxon>Eukaryota</taxon>
        <taxon>Fungi</taxon>
        <taxon>Dikarya</taxon>
        <taxon>Ascomycota</taxon>
        <taxon>Pezizomycotina</taxon>
        <taxon>Eurotiomycetes</taxon>
        <taxon>Eurotiomycetidae</taxon>
        <taxon>Onygenales</taxon>
        <taxon>Ajellomycetaceae</taxon>
        <taxon>Helicocarpus</taxon>
    </lineage>
</organism>
<reference evidence="2 3" key="1">
    <citation type="submission" date="2017-10" db="EMBL/GenBank/DDBJ databases">
        <title>Comparative genomics in systemic dimorphic fungi from Ajellomycetaceae.</title>
        <authorList>
            <person name="Munoz J.F."/>
            <person name="Mcewen J.G."/>
            <person name="Clay O.K."/>
            <person name="Cuomo C.A."/>
        </authorList>
    </citation>
    <scope>NUCLEOTIDE SEQUENCE [LARGE SCALE GENOMIC DNA]</scope>
    <source>
        <strain evidence="2 3">UAMH5409</strain>
    </source>
</reference>
<accession>A0A2B7XMS9</accession>
<sequence length="660" mass="73208">MSLPSRSALRRLIKFGYLTAPPPRLSYPAPSKWRPAICRNNHIEYIFRTPRRPLHTATDNPQETPQRPEAPESISLKSDPNLDPTTLPLSCPGCGAFSQWISPDEAGFYTISRKAVKEYIREASSKLGEEGSIAGDIQAEDSKSSVENDTPAGIQPDEELATDPEDTPPPDEIKVPFCDRCHNLLNHGVASPIPYPPIQYIEDILAESPYKHNHVYHIVDAADFPMSLIPNISRILDLAKMRTQNRRAKHVHYGGGGRKPALSFIITRSDLLGSQKEFVDHLMNYILNVMREALGPKGDKVRLGNVHMVSAHRGWWTKEIKDKIWEEGGGVWMVGKTNVGKSSLLQVVFPKSPRAIPPSLPRGTGKFDLKGKPEETDQPIPGELKEIDPSEEPDEADILLPPPQQVRQYPVFPIISSRPGTTASPIRLPFGRKRGEVIDLPGLARAGLDDFVKDDHKPSLIMKKRLKPERMTIKPKQSLILGGGLVRITPLTEDLIVLAAPFVPIQPHITSTEKAIAMQAQEREVPNVPNLAKEDVAQSIKSAGVFEITNDVTKTYGKPSTASPDQKKKKALEKLPFRVLSTDILIEGCGWVELVVQVRVKDLEAGVVPKVEVFTPQGKFAGSRLPMCAYSFLLEKQQRAARHMGKRPVRSVRRSKGRGS</sequence>
<dbReference type="InterPro" id="IPR027417">
    <property type="entry name" value="P-loop_NTPase"/>
</dbReference>
<dbReference type="STRING" id="1447875.A0A2B7XMS9"/>
<dbReference type="AlphaFoldDB" id="A0A2B7XMS9"/>
<feature type="compositionally biased region" description="Basic and acidic residues" evidence="1">
    <location>
        <begin position="365"/>
        <end position="375"/>
    </location>
</feature>
<evidence type="ECO:0008006" key="4">
    <source>
        <dbReference type="Google" id="ProtNLM"/>
    </source>
</evidence>
<feature type="region of interest" description="Disordered" evidence="1">
    <location>
        <begin position="359"/>
        <end position="384"/>
    </location>
</feature>
<dbReference type="GO" id="GO:0005739">
    <property type="term" value="C:mitochondrion"/>
    <property type="evidence" value="ECO:0007669"/>
    <property type="project" value="TreeGrafter"/>
</dbReference>